<dbReference type="OrthoDB" id="5958943at2759"/>
<dbReference type="EMBL" id="KZ821243">
    <property type="protein sequence ID" value="PYH43586.1"/>
    <property type="molecule type" value="Genomic_DNA"/>
</dbReference>
<evidence type="ECO:0008006" key="3">
    <source>
        <dbReference type="Google" id="ProtNLM"/>
    </source>
</evidence>
<evidence type="ECO:0000313" key="1">
    <source>
        <dbReference type="EMBL" id="PYH43586.1"/>
    </source>
</evidence>
<dbReference type="RefSeq" id="XP_025429568.1">
    <property type="nucleotide sequence ID" value="XM_025579722.1"/>
</dbReference>
<organism evidence="1 2">
    <name type="scientific">Aspergillus saccharolyticus JOP 1030-1</name>
    <dbReference type="NCBI Taxonomy" id="1450539"/>
    <lineage>
        <taxon>Eukaryota</taxon>
        <taxon>Fungi</taxon>
        <taxon>Dikarya</taxon>
        <taxon>Ascomycota</taxon>
        <taxon>Pezizomycotina</taxon>
        <taxon>Eurotiomycetes</taxon>
        <taxon>Eurotiomycetidae</taxon>
        <taxon>Eurotiales</taxon>
        <taxon>Aspergillaceae</taxon>
        <taxon>Aspergillus</taxon>
        <taxon>Aspergillus subgen. Circumdati</taxon>
    </lineage>
</organism>
<gene>
    <name evidence="1" type="ORF">BP01DRAFT_424862</name>
</gene>
<proteinExistence type="predicted"/>
<dbReference type="STRING" id="1450539.A0A318Z8K5"/>
<evidence type="ECO:0000313" key="2">
    <source>
        <dbReference type="Proteomes" id="UP000248349"/>
    </source>
</evidence>
<protein>
    <recommendedName>
        <fullName evidence="3">Transcription factor domain-containing protein</fullName>
    </recommendedName>
</protein>
<accession>A0A318Z8K5</accession>
<reference evidence="1 2" key="1">
    <citation type="submission" date="2016-12" db="EMBL/GenBank/DDBJ databases">
        <title>The genomes of Aspergillus section Nigri reveals drivers in fungal speciation.</title>
        <authorList>
            <consortium name="DOE Joint Genome Institute"/>
            <person name="Vesth T.C."/>
            <person name="Nybo J."/>
            <person name="Theobald S."/>
            <person name="Brandl J."/>
            <person name="Frisvad J.C."/>
            <person name="Nielsen K.F."/>
            <person name="Lyhne E.K."/>
            <person name="Kogle M.E."/>
            <person name="Kuo A."/>
            <person name="Riley R."/>
            <person name="Clum A."/>
            <person name="Nolan M."/>
            <person name="Lipzen A."/>
            <person name="Salamov A."/>
            <person name="Henrissat B."/>
            <person name="Wiebenga A."/>
            <person name="De Vries R.P."/>
            <person name="Grigoriev I.V."/>
            <person name="Mortensen U.H."/>
            <person name="Andersen M.R."/>
            <person name="Baker S.E."/>
        </authorList>
    </citation>
    <scope>NUCLEOTIDE SEQUENCE [LARGE SCALE GENOMIC DNA]</scope>
    <source>
        <strain evidence="1 2">JOP 1030-1</strain>
    </source>
</reference>
<keyword evidence="2" id="KW-1185">Reference proteome</keyword>
<sequence length="581" mass="64159">MTTSGSSWVEQRGILVQPQPIFVGRTKNSPIHLLNSKLEATVLDQCLASIYNIIVRDSASRFVDYECNLSASSHRYYLESRSSQTGLEGADEDQFTQSATATTTGTQFPRMTMLGVVRFLDHFSHLYGNRLGTTARKQADTALKAVLRAFSLQWLPASRPSSEVSSAGQDAGRDALIDTFHHAWMEARTLIQGSLSILSFRLVCAILLFDGIVIPSKAHGGSGGTTVSMHEFLNIGLQKLSRVDDLVRKYCCQLGPTSLYGTLFHSSLDILRWGGYIRDIGAALFTDHRCKLPELSSSTTVSPEINPSLPFPIKDTHHMVLDGTIPRIYRMAVARAFFIWQRITKVKYLVQSTIHDNSHSVPFPTLTFITTTMTMVDEYNNTLRPFMSQSMEKYADLSTEFEIYALSVLTFWNLGTLILARTLTPLLLHPPDNRSSHDTITAAQLQALQRTAVISIAQTIERTLTQPSTHDTFNLQNGLSADLPLLAYHITPSLVVLALRLAIETSIELWLGVESGATHNAGSGGNDDDDVWQKRVDVLVKGLLSLEVTIGGSQAVGPVLDALLRKYGDVVSECWTCEFST</sequence>
<name>A0A318Z8K5_9EURO</name>
<dbReference type="AlphaFoldDB" id="A0A318Z8K5"/>
<dbReference type="Proteomes" id="UP000248349">
    <property type="component" value="Unassembled WGS sequence"/>
</dbReference>
<dbReference type="GeneID" id="37080951"/>